<feature type="region of interest" description="Disordered" evidence="3">
    <location>
        <begin position="1"/>
        <end position="151"/>
    </location>
</feature>
<feature type="coiled-coil region" evidence="2">
    <location>
        <begin position="224"/>
        <end position="251"/>
    </location>
</feature>
<sequence>MVCLGPRKKDKKTNGLLSPDDAANGGTSRGISNNNTGSTSKRGSKVKPPTKIAQATTTTTTKPGTTGLTATSRRSVSPRPSVDGRLSQHRTSRTSINSQRPASPGPTHRRPASPQASPRQSMASIRSTAPSTKPAHSRNVSAASVKKSPVAQMRQDFDTLKVKYDANEQLIAQQQAQLELLKQQLAHTSPPSTPMHPPTTEVDQPTPPISHSNTLVDLQQAQALSDKEEALKRKEQSLAELEEKLELAKKNADVPRIVVESSGDSNSTNDDKDEKLAQLAEKERLLAEKEQFLEAQRQQVEQEQRLASEQVASKMDKLRLENDEAVSQLALKQKELDDLRTRINDTVTPTTTTSTAATTTTTDEQSEALIRLQQQLEEQKRAHEESLRLHELAIIEKERLLKEQEQALAGLKETHEENVRKLQTHQSGNILKIKQQHKQDMEQLRQQLELVETTKQKQMEEEGDHAKKQQEYLDSELEKILHAFEQAEHNHTAQLQDMEQSHQDALSDLQQSHVDQLKTIGLKRGYTSTRYVPDQAVSWPAPKPLSMLRKTTGPSPRANRVLLAATSSNEPILIPLDTKKVQIYISSVSGNTVIKKNQDHIQQLLVSQDVPFELVDVAASEAALQHMKRSNNNGSTDGRAKEVPQLFVGGEFRGLYDDVAKHVEEGTLETLLTPAAERTDAERQAIEKAMRTSDVPPPPVRVLPSGPVQLPVLRKTNTISSPALPDEDEALLKELELELQNGKVDLAQLDHI</sequence>
<protein>
    <submittedName>
        <fullName evidence="4">Uncharacterized protein</fullName>
    </submittedName>
</protein>
<dbReference type="OrthoDB" id="9932926at2759"/>
<dbReference type="PANTHER" id="PTHR12232">
    <property type="entry name" value="SH3 DOMAIN-BINDING GLUTAMIC ACID-RICH-LIKE PROTEIN"/>
    <property type="match status" value="1"/>
</dbReference>
<dbReference type="PANTHER" id="PTHR12232:SF0">
    <property type="entry name" value="THIOREDOXIN DOMAIN-CONTAINING PROTEIN"/>
    <property type="match status" value="1"/>
</dbReference>
<dbReference type="InterPro" id="IPR006993">
    <property type="entry name" value="Glut_rich_SH3-bd"/>
</dbReference>
<comment type="similarity">
    <text evidence="1">Belongs to the SH3BGR family.</text>
</comment>
<organism evidence="4">
    <name type="scientific">Absidia glauca</name>
    <name type="common">Pin mould</name>
    <dbReference type="NCBI Taxonomy" id="4829"/>
    <lineage>
        <taxon>Eukaryota</taxon>
        <taxon>Fungi</taxon>
        <taxon>Fungi incertae sedis</taxon>
        <taxon>Mucoromycota</taxon>
        <taxon>Mucoromycotina</taxon>
        <taxon>Mucoromycetes</taxon>
        <taxon>Mucorales</taxon>
        <taxon>Cunninghamellaceae</taxon>
        <taxon>Absidia</taxon>
    </lineage>
</organism>
<dbReference type="Gene3D" id="3.40.30.10">
    <property type="entry name" value="Glutaredoxin"/>
    <property type="match status" value="1"/>
</dbReference>
<evidence type="ECO:0000313" key="5">
    <source>
        <dbReference type="Proteomes" id="UP000078561"/>
    </source>
</evidence>
<feature type="compositionally biased region" description="Basic residues" evidence="3">
    <location>
        <begin position="1"/>
        <end position="11"/>
    </location>
</feature>
<gene>
    <name evidence="4" type="primary">ABSGL_03610.1 scaffold 4609</name>
</gene>
<dbReference type="InParanoid" id="A0A163JAK2"/>
<dbReference type="Proteomes" id="UP000078561">
    <property type="component" value="Unassembled WGS sequence"/>
</dbReference>
<dbReference type="InterPro" id="IPR051033">
    <property type="entry name" value="SH3BGR"/>
</dbReference>
<feature type="compositionally biased region" description="Polar residues" evidence="3">
    <location>
        <begin position="25"/>
        <end position="41"/>
    </location>
</feature>
<evidence type="ECO:0000313" key="4">
    <source>
        <dbReference type="EMBL" id="SAL98083.1"/>
    </source>
</evidence>
<keyword evidence="5" id="KW-1185">Reference proteome</keyword>
<reference evidence="4" key="1">
    <citation type="submission" date="2016-04" db="EMBL/GenBank/DDBJ databases">
        <authorList>
            <person name="Evans L.H."/>
            <person name="Alamgir A."/>
            <person name="Owens N."/>
            <person name="Weber N.D."/>
            <person name="Virtaneva K."/>
            <person name="Barbian K."/>
            <person name="Babar A."/>
            <person name="Rosenke K."/>
        </authorList>
    </citation>
    <scope>NUCLEOTIDE SEQUENCE [LARGE SCALE GENOMIC DNA]</scope>
    <source>
        <strain evidence="4">CBS 101.48</strain>
    </source>
</reference>
<dbReference type="SUPFAM" id="SSF52833">
    <property type="entry name" value="Thioredoxin-like"/>
    <property type="match status" value="1"/>
</dbReference>
<accession>A0A163JAK2</accession>
<dbReference type="EMBL" id="LT552047">
    <property type="protein sequence ID" value="SAL98083.1"/>
    <property type="molecule type" value="Genomic_DNA"/>
</dbReference>
<dbReference type="GO" id="GO:0005737">
    <property type="term" value="C:cytoplasm"/>
    <property type="evidence" value="ECO:0007669"/>
    <property type="project" value="TreeGrafter"/>
</dbReference>
<evidence type="ECO:0000256" key="3">
    <source>
        <dbReference type="SAM" id="MobiDB-lite"/>
    </source>
</evidence>
<dbReference type="AlphaFoldDB" id="A0A163JAK2"/>
<evidence type="ECO:0000256" key="1">
    <source>
        <dbReference type="ARBA" id="ARBA00007764"/>
    </source>
</evidence>
<dbReference type="Pfam" id="PF04908">
    <property type="entry name" value="SH3BGR"/>
    <property type="match status" value="1"/>
</dbReference>
<proteinExistence type="inferred from homology"/>
<feature type="compositionally biased region" description="Polar residues" evidence="3">
    <location>
        <begin position="114"/>
        <end position="131"/>
    </location>
</feature>
<feature type="coiled-coil region" evidence="2">
    <location>
        <begin position="279"/>
        <end position="461"/>
    </location>
</feature>
<dbReference type="InterPro" id="IPR036249">
    <property type="entry name" value="Thioredoxin-like_sf"/>
</dbReference>
<name>A0A163JAK2_ABSGL</name>
<evidence type="ECO:0000256" key="2">
    <source>
        <dbReference type="SAM" id="Coils"/>
    </source>
</evidence>
<feature type="region of interest" description="Disordered" evidence="3">
    <location>
        <begin position="187"/>
        <end position="212"/>
    </location>
</feature>
<feature type="compositionally biased region" description="Low complexity" evidence="3">
    <location>
        <begin position="47"/>
        <end position="81"/>
    </location>
</feature>
<dbReference type="OMA" id="RETWTER"/>
<dbReference type="PROSITE" id="PS51354">
    <property type="entry name" value="GLUTAREDOXIN_2"/>
    <property type="match status" value="1"/>
</dbReference>
<keyword evidence="2" id="KW-0175">Coiled coil</keyword>